<dbReference type="OrthoDB" id="6359816at2759"/>
<dbReference type="InterPro" id="IPR000210">
    <property type="entry name" value="BTB/POZ_dom"/>
</dbReference>
<accession>A0A6A6RJL3</accession>
<keyword evidence="3" id="KW-1185">Reference proteome</keyword>
<dbReference type="EMBL" id="MU006858">
    <property type="protein sequence ID" value="KAF2634164.1"/>
    <property type="molecule type" value="Genomic_DNA"/>
</dbReference>
<evidence type="ECO:0000313" key="2">
    <source>
        <dbReference type="EMBL" id="KAF2634164.1"/>
    </source>
</evidence>
<name>A0A6A6RJL3_9PLEO</name>
<dbReference type="AlphaFoldDB" id="A0A6A6RJL3"/>
<evidence type="ECO:0000259" key="1">
    <source>
        <dbReference type="PROSITE" id="PS50097"/>
    </source>
</evidence>
<dbReference type="PANTHER" id="PTHR47843:SF5">
    <property type="entry name" value="BTB_POZ DOMAIN PROTEIN"/>
    <property type="match status" value="1"/>
</dbReference>
<dbReference type="PANTHER" id="PTHR47843">
    <property type="entry name" value="BTB DOMAIN-CONTAINING PROTEIN-RELATED"/>
    <property type="match status" value="1"/>
</dbReference>
<proteinExistence type="predicted"/>
<gene>
    <name evidence="2" type="ORF">P280DRAFT_464069</name>
</gene>
<organism evidence="2 3">
    <name type="scientific">Massarina eburnea CBS 473.64</name>
    <dbReference type="NCBI Taxonomy" id="1395130"/>
    <lineage>
        <taxon>Eukaryota</taxon>
        <taxon>Fungi</taxon>
        <taxon>Dikarya</taxon>
        <taxon>Ascomycota</taxon>
        <taxon>Pezizomycotina</taxon>
        <taxon>Dothideomycetes</taxon>
        <taxon>Pleosporomycetidae</taxon>
        <taxon>Pleosporales</taxon>
        <taxon>Massarineae</taxon>
        <taxon>Massarinaceae</taxon>
        <taxon>Massarina</taxon>
    </lineage>
</organism>
<dbReference type="PROSITE" id="PS50097">
    <property type="entry name" value="BTB"/>
    <property type="match status" value="1"/>
</dbReference>
<dbReference type="Pfam" id="PF00651">
    <property type="entry name" value="BTB"/>
    <property type="match status" value="1"/>
</dbReference>
<dbReference type="CDD" id="cd18186">
    <property type="entry name" value="BTB_POZ_ZBTB_KLHL-like"/>
    <property type="match status" value="1"/>
</dbReference>
<dbReference type="SUPFAM" id="SSF54695">
    <property type="entry name" value="POZ domain"/>
    <property type="match status" value="1"/>
</dbReference>
<dbReference type="Proteomes" id="UP000799753">
    <property type="component" value="Unassembled WGS sequence"/>
</dbReference>
<feature type="domain" description="BTB" evidence="1">
    <location>
        <begin position="20"/>
        <end position="85"/>
    </location>
</feature>
<dbReference type="Gene3D" id="3.30.710.10">
    <property type="entry name" value="Potassium Channel Kv1.1, Chain A"/>
    <property type="match status" value="1"/>
</dbReference>
<sequence length="266" mass="30011">MEDVKSKGWLKELLDSGAYSDLTVTCGPDTYKLHKAVVCSQSGFFAAAMRFTAGKEVEDGTIDFPDDDPAAMKLLVQFMYLGDYEPYLDLDSPKRPLLDTSGGRYTYDFPHTCKFGCPSPDHRICPHHQCWQNTCNTGCVRFVCTDCTDCNPPAVVLVPGHETTRCFPHSIAYEIADKYQINELKELARKKFSMACALHWKENEFLYAAQHACTSTMNEDMGLRLIVAKTVAAHIELFERDMFKQLLSEHGNVAVAVLEEMIGRWQ</sequence>
<dbReference type="InterPro" id="IPR011333">
    <property type="entry name" value="SKP1/BTB/POZ_sf"/>
</dbReference>
<protein>
    <recommendedName>
        <fullName evidence="1">BTB domain-containing protein</fullName>
    </recommendedName>
</protein>
<evidence type="ECO:0000313" key="3">
    <source>
        <dbReference type="Proteomes" id="UP000799753"/>
    </source>
</evidence>
<reference evidence="2" key="1">
    <citation type="journal article" date="2020" name="Stud. Mycol.">
        <title>101 Dothideomycetes genomes: a test case for predicting lifestyles and emergence of pathogens.</title>
        <authorList>
            <person name="Haridas S."/>
            <person name="Albert R."/>
            <person name="Binder M."/>
            <person name="Bloem J."/>
            <person name="Labutti K."/>
            <person name="Salamov A."/>
            <person name="Andreopoulos B."/>
            <person name="Baker S."/>
            <person name="Barry K."/>
            <person name="Bills G."/>
            <person name="Bluhm B."/>
            <person name="Cannon C."/>
            <person name="Castanera R."/>
            <person name="Culley D."/>
            <person name="Daum C."/>
            <person name="Ezra D."/>
            <person name="Gonzalez J."/>
            <person name="Henrissat B."/>
            <person name="Kuo A."/>
            <person name="Liang C."/>
            <person name="Lipzen A."/>
            <person name="Lutzoni F."/>
            <person name="Magnuson J."/>
            <person name="Mondo S."/>
            <person name="Nolan M."/>
            <person name="Ohm R."/>
            <person name="Pangilinan J."/>
            <person name="Park H.-J."/>
            <person name="Ramirez L."/>
            <person name="Alfaro M."/>
            <person name="Sun H."/>
            <person name="Tritt A."/>
            <person name="Yoshinaga Y."/>
            <person name="Zwiers L.-H."/>
            <person name="Turgeon B."/>
            <person name="Goodwin S."/>
            <person name="Spatafora J."/>
            <person name="Crous P."/>
            <person name="Grigoriev I."/>
        </authorList>
    </citation>
    <scope>NUCLEOTIDE SEQUENCE</scope>
    <source>
        <strain evidence="2">CBS 473.64</strain>
    </source>
</reference>